<dbReference type="Pfam" id="PF01381">
    <property type="entry name" value="HTH_3"/>
    <property type="match status" value="1"/>
</dbReference>
<dbReference type="RefSeq" id="WP_209666118.1">
    <property type="nucleotide sequence ID" value="NZ_JAGGMS010000001.1"/>
</dbReference>
<dbReference type="SUPFAM" id="SSF47413">
    <property type="entry name" value="lambda repressor-like DNA-binding domains"/>
    <property type="match status" value="1"/>
</dbReference>
<dbReference type="Pfam" id="PF13424">
    <property type="entry name" value="TPR_12"/>
    <property type="match status" value="1"/>
</dbReference>
<dbReference type="PRINTS" id="PR00364">
    <property type="entry name" value="DISEASERSIST"/>
</dbReference>
<comment type="caution">
    <text evidence="2">The sequence shown here is derived from an EMBL/GenBank/DDBJ whole genome shotgun (WGS) entry which is preliminary data.</text>
</comment>
<dbReference type="Gene3D" id="1.10.260.40">
    <property type="entry name" value="lambda repressor-like DNA-binding domains"/>
    <property type="match status" value="1"/>
</dbReference>
<dbReference type="CDD" id="cd00093">
    <property type="entry name" value="HTH_XRE"/>
    <property type="match status" value="1"/>
</dbReference>
<reference evidence="2 3" key="1">
    <citation type="submission" date="2021-03" db="EMBL/GenBank/DDBJ databases">
        <title>Sequencing the genomes of 1000 actinobacteria strains.</title>
        <authorList>
            <person name="Klenk H.-P."/>
        </authorList>
    </citation>
    <scope>NUCLEOTIDE SEQUENCE [LARGE SCALE GENOMIC DNA]</scope>
    <source>
        <strain evidence="2 3">DSM 45510</strain>
    </source>
</reference>
<evidence type="ECO:0000313" key="2">
    <source>
        <dbReference type="EMBL" id="MBP2182873.1"/>
    </source>
</evidence>
<dbReference type="PANTHER" id="PTHR47691">
    <property type="entry name" value="REGULATOR-RELATED"/>
    <property type="match status" value="1"/>
</dbReference>
<sequence length="734" mass="78944">MVTNEQFTAVLKALIRDRGESQVSLAKKLGVSLSYLSKLTNGQRSPTPDLAERLDAALGGTGQLTQLVSTRRPAIHIPQQLPSPVNDFVEHTGFMHRLEQALSAGRSPGAVTTLVIEGKPGVGKSATQVHFANRIGWQFPGGVLYEDLGSRRPTVETLGRFLRALGAQVAGDLDVVARSALFRSVTAGRRVLVVLDNATDDEDVLPLMPGAEGTVLVSARTRLSTLAAGAGARHLVLPPLSSDSSRALLKRITGPARIEAEPVAADRIITTTGGLPAALRAVGDHLAARPHQPLGALAAEVHDGGVLRIANDLQHEFDKLYQSLTPGAATLLGFLGRTPCEAVEERALALLFENAEDVTAELRGSNLIEVSGTGLLLVEPFRSYAAQKAAGSDHDSLNAVVAKLVRWYLDAAVRANDVLAPGWDGEVFDHQIGDDTGSTGFVAAMNWCDSAIRPASTLADWASRSGCPTLAWKLALAFMPYFYVTKRWEPWLHLASIGVSAARKAGSELGLGRCLHNLGWAQLELHRSDEACRNFREALALQDALRDDRGRAWTMLGLGSVASEQGDCVEATRMLDHSASLFMQTGLPFGAAVARSLQAGAFTRQGHHDQAHQLLHQALELAIETEVRPVEGLVRHLLGDCHLARREVRYALVQLDRALALRRSTRQRWAEGEVQLSRADALAVLGDPKQSKAALRSAIEIFDELRDPRALEARGRLAALCCAVSADVDQHAHV</sequence>
<dbReference type="SUPFAM" id="SSF52540">
    <property type="entry name" value="P-loop containing nucleoside triphosphate hydrolases"/>
    <property type="match status" value="1"/>
</dbReference>
<dbReference type="InterPro" id="IPR010982">
    <property type="entry name" value="Lambda_DNA-bd_dom_sf"/>
</dbReference>
<evidence type="ECO:0000259" key="1">
    <source>
        <dbReference type="PROSITE" id="PS50943"/>
    </source>
</evidence>
<keyword evidence="3" id="KW-1185">Reference proteome</keyword>
<dbReference type="InterPro" id="IPR011990">
    <property type="entry name" value="TPR-like_helical_dom_sf"/>
</dbReference>
<dbReference type="Gene3D" id="3.40.50.300">
    <property type="entry name" value="P-loop containing nucleotide triphosphate hydrolases"/>
    <property type="match status" value="1"/>
</dbReference>
<dbReference type="SMART" id="SM00530">
    <property type="entry name" value="HTH_XRE"/>
    <property type="match status" value="1"/>
</dbReference>
<dbReference type="PROSITE" id="PS50943">
    <property type="entry name" value="HTH_CROC1"/>
    <property type="match status" value="1"/>
</dbReference>
<dbReference type="Proteomes" id="UP000741013">
    <property type="component" value="Unassembled WGS sequence"/>
</dbReference>
<dbReference type="InterPro" id="IPR001387">
    <property type="entry name" value="Cro/C1-type_HTH"/>
</dbReference>
<organism evidence="2 3">
    <name type="scientific">Amycolatopsis magusensis</name>
    <dbReference type="NCBI Taxonomy" id="882444"/>
    <lineage>
        <taxon>Bacteria</taxon>
        <taxon>Bacillati</taxon>
        <taxon>Actinomycetota</taxon>
        <taxon>Actinomycetes</taxon>
        <taxon>Pseudonocardiales</taxon>
        <taxon>Pseudonocardiaceae</taxon>
        <taxon>Amycolatopsis</taxon>
    </lineage>
</organism>
<dbReference type="SUPFAM" id="SSF48452">
    <property type="entry name" value="TPR-like"/>
    <property type="match status" value="1"/>
</dbReference>
<dbReference type="SMART" id="SM00028">
    <property type="entry name" value="TPR"/>
    <property type="match status" value="4"/>
</dbReference>
<dbReference type="EMBL" id="JAGGMS010000001">
    <property type="protein sequence ID" value="MBP2182873.1"/>
    <property type="molecule type" value="Genomic_DNA"/>
</dbReference>
<gene>
    <name evidence="2" type="ORF">JOM49_004399</name>
</gene>
<dbReference type="Gene3D" id="1.25.40.10">
    <property type="entry name" value="Tetratricopeptide repeat domain"/>
    <property type="match status" value="1"/>
</dbReference>
<dbReference type="InterPro" id="IPR027417">
    <property type="entry name" value="P-loop_NTPase"/>
</dbReference>
<evidence type="ECO:0000313" key="3">
    <source>
        <dbReference type="Proteomes" id="UP000741013"/>
    </source>
</evidence>
<feature type="domain" description="HTH cro/C1-type" evidence="1">
    <location>
        <begin position="11"/>
        <end position="64"/>
    </location>
</feature>
<protein>
    <submittedName>
        <fullName evidence="2">Tetratricopeptide (TPR) repeat protein</fullName>
    </submittedName>
</protein>
<name>A0ABS4PVK2_9PSEU</name>
<accession>A0ABS4PVK2</accession>
<dbReference type="PANTHER" id="PTHR47691:SF3">
    <property type="entry name" value="HTH-TYPE TRANSCRIPTIONAL REGULATOR RV0890C-RELATED"/>
    <property type="match status" value="1"/>
</dbReference>
<dbReference type="InterPro" id="IPR019734">
    <property type="entry name" value="TPR_rpt"/>
</dbReference>
<proteinExistence type="predicted"/>